<dbReference type="Proteomes" id="UP000238937">
    <property type="component" value="Unassembled WGS sequence"/>
</dbReference>
<proteinExistence type="predicted"/>
<dbReference type="RefSeq" id="WP_106303855.1">
    <property type="nucleotide sequence ID" value="NZ_PVWO01000106.1"/>
</dbReference>
<keyword evidence="2" id="KW-1185">Reference proteome</keyword>
<protein>
    <submittedName>
        <fullName evidence="1">Uncharacterized protein</fullName>
    </submittedName>
</protein>
<accession>A0A2T1GGQ3</accession>
<reference evidence="1 2" key="1">
    <citation type="submission" date="2018-03" db="EMBL/GenBank/DDBJ databases">
        <title>The ancient ancestry and fast evolution of plastids.</title>
        <authorList>
            <person name="Moore K.R."/>
            <person name="Magnabosco C."/>
            <person name="Momper L."/>
            <person name="Gold D.A."/>
            <person name="Bosak T."/>
            <person name="Fournier G.P."/>
        </authorList>
    </citation>
    <scope>NUCLEOTIDE SEQUENCE [LARGE SCALE GENOMIC DNA]</scope>
    <source>
        <strain evidence="1 2">CCALA 037</strain>
    </source>
</reference>
<dbReference type="EMBL" id="PVWO01000106">
    <property type="protein sequence ID" value="PSB56823.1"/>
    <property type="molecule type" value="Genomic_DNA"/>
</dbReference>
<evidence type="ECO:0000313" key="1">
    <source>
        <dbReference type="EMBL" id="PSB56823.1"/>
    </source>
</evidence>
<gene>
    <name evidence="1" type="ORF">C7B77_10515</name>
</gene>
<name>A0A2T1GGQ3_9CYAN</name>
<comment type="caution">
    <text evidence="1">The sequence shown here is derived from an EMBL/GenBank/DDBJ whole genome shotgun (WGS) entry which is preliminary data.</text>
</comment>
<organism evidence="1 2">
    <name type="scientific">Chamaesiphon polymorphus CCALA 037</name>
    <dbReference type="NCBI Taxonomy" id="2107692"/>
    <lineage>
        <taxon>Bacteria</taxon>
        <taxon>Bacillati</taxon>
        <taxon>Cyanobacteriota</taxon>
        <taxon>Cyanophyceae</taxon>
        <taxon>Gomontiellales</taxon>
        <taxon>Chamaesiphonaceae</taxon>
        <taxon>Chamaesiphon</taxon>
    </lineage>
</organism>
<dbReference type="AlphaFoldDB" id="A0A2T1GGQ3"/>
<sequence>MSLKSYPISPAKIGSQDGFRLPKAFSHDHPHLVTAKGHIEMISENTFLVHLEPDRELEADLDDDESVMMKLFLDSLLKFAIAKPDSLTLYTQEMADQMDELLAGVVVDEDEE</sequence>
<dbReference type="OrthoDB" id="425633at2"/>
<evidence type="ECO:0000313" key="2">
    <source>
        <dbReference type="Proteomes" id="UP000238937"/>
    </source>
</evidence>